<organism evidence="1 2">
    <name type="scientific">Coregonus suidteri</name>
    <dbReference type="NCBI Taxonomy" id="861788"/>
    <lineage>
        <taxon>Eukaryota</taxon>
        <taxon>Metazoa</taxon>
        <taxon>Chordata</taxon>
        <taxon>Craniata</taxon>
        <taxon>Vertebrata</taxon>
        <taxon>Euteleostomi</taxon>
        <taxon>Actinopterygii</taxon>
        <taxon>Neopterygii</taxon>
        <taxon>Teleostei</taxon>
        <taxon>Protacanthopterygii</taxon>
        <taxon>Salmoniformes</taxon>
        <taxon>Salmonidae</taxon>
        <taxon>Coregoninae</taxon>
        <taxon>Coregonus</taxon>
    </lineage>
</organism>
<dbReference type="Proteomes" id="UP001356427">
    <property type="component" value="Unassembled WGS sequence"/>
</dbReference>
<comment type="caution">
    <text evidence="1">The sequence shown here is derived from an EMBL/GenBank/DDBJ whole genome shotgun (WGS) entry which is preliminary data.</text>
</comment>
<evidence type="ECO:0000313" key="1">
    <source>
        <dbReference type="EMBL" id="KAK6295769.1"/>
    </source>
</evidence>
<sequence>MMPLARNRNPSLDWGRRTKMGTRVHPRTKTNLRTIRRTKTSLRNIRTRNMVTRSIRRRTRSTRTKMMGHLRPAAMRIKARRSITDSGAVRKCYCQLTLMSMFRAAVLMHDIYCVLFPCCS</sequence>
<protein>
    <submittedName>
        <fullName evidence="1">Uncharacterized protein</fullName>
    </submittedName>
</protein>
<evidence type="ECO:0000313" key="2">
    <source>
        <dbReference type="Proteomes" id="UP001356427"/>
    </source>
</evidence>
<accession>A0AAN8KUU2</accession>
<proteinExistence type="predicted"/>
<gene>
    <name evidence="1" type="ORF">J4Q44_G00334820</name>
</gene>
<reference evidence="1 2" key="1">
    <citation type="submission" date="2021-04" db="EMBL/GenBank/DDBJ databases">
        <authorList>
            <person name="De Guttry C."/>
            <person name="Zahm M."/>
            <person name="Klopp C."/>
            <person name="Cabau C."/>
            <person name="Louis A."/>
            <person name="Berthelot C."/>
            <person name="Parey E."/>
            <person name="Roest Crollius H."/>
            <person name="Montfort J."/>
            <person name="Robinson-Rechavi M."/>
            <person name="Bucao C."/>
            <person name="Bouchez O."/>
            <person name="Gislard M."/>
            <person name="Lluch J."/>
            <person name="Milhes M."/>
            <person name="Lampietro C."/>
            <person name="Lopez Roques C."/>
            <person name="Donnadieu C."/>
            <person name="Braasch I."/>
            <person name="Desvignes T."/>
            <person name="Postlethwait J."/>
            <person name="Bobe J."/>
            <person name="Wedekind C."/>
            <person name="Guiguen Y."/>
        </authorList>
    </citation>
    <scope>NUCLEOTIDE SEQUENCE [LARGE SCALE GENOMIC DNA]</scope>
    <source>
        <strain evidence="1">Cs_M1</strain>
        <tissue evidence="1">Blood</tissue>
    </source>
</reference>
<keyword evidence="2" id="KW-1185">Reference proteome</keyword>
<dbReference type="AlphaFoldDB" id="A0AAN8KUU2"/>
<name>A0AAN8KUU2_9TELE</name>
<dbReference type="EMBL" id="JAGTTL010000033">
    <property type="protein sequence ID" value="KAK6295769.1"/>
    <property type="molecule type" value="Genomic_DNA"/>
</dbReference>